<reference evidence="3" key="1">
    <citation type="submission" date="2019-11" db="EMBL/GenBank/DDBJ databases">
        <title>The nuclear and mitochondrial genomes of Frieseomelitta varia - a highly eusocial stingless bee (Meliponini) with a permanently sterile worker caste.</title>
        <authorList>
            <person name="Freitas F.C.P."/>
            <person name="Lourenco A.P."/>
            <person name="Nunes F.M.F."/>
            <person name="Paschoal A.R."/>
            <person name="Abreu F.C.P."/>
            <person name="Barbin F.O."/>
            <person name="Bataglia L."/>
            <person name="Cardoso-Junior C.A.M."/>
            <person name="Cervoni M.S."/>
            <person name="Silva S.R."/>
            <person name="Dalarmi F."/>
            <person name="Del Lama M.A."/>
            <person name="Depintor T.S."/>
            <person name="Ferreira K.M."/>
            <person name="Goria P.S."/>
            <person name="Jaskot M.C."/>
            <person name="Lago D.C."/>
            <person name="Luna-Lucena D."/>
            <person name="Moda L.M."/>
            <person name="Nascimento L."/>
            <person name="Pedrino M."/>
            <person name="Rabico F.O."/>
            <person name="Sanches F.C."/>
            <person name="Santos D.E."/>
            <person name="Santos C.G."/>
            <person name="Vieira J."/>
            <person name="Lopes T.F."/>
            <person name="Barchuk A.R."/>
            <person name="Hartfelder K."/>
            <person name="Simoes Z.L.P."/>
            <person name="Bitondi M.M.G."/>
            <person name="Pinheiro D.G."/>
        </authorList>
    </citation>
    <scope>NUCLEOTIDE SEQUENCE</scope>
    <source>
        <strain evidence="3">USP_RPSP 00005682</strain>
        <tissue evidence="3">Whole individual</tissue>
    </source>
</reference>
<feature type="compositionally biased region" description="Polar residues" evidence="2">
    <location>
        <begin position="448"/>
        <end position="460"/>
    </location>
</feature>
<dbReference type="Gene3D" id="1.20.140.30">
    <property type="entry name" value="MOB kinase activator"/>
    <property type="match status" value="1"/>
</dbReference>
<evidence type="ECO:0008006" key="5">
    <source>
        <dbReference type="Google" id="ProtNLM"/>
    </source>
</evidence>
<dbReference type="Pfam" id="PF03637">
    <property type="entry name" value="Mob1_phocein"/>
    <property type="match status" value="1"/>
</dbReference>
<keyword evidence="1" id="KW-0862">Zinc</keyword>
<dbReference type="AlphaFoldDB" id="A0A833W5R0"/>
<name>A0A833W5R0_9HYME</name>
<keyword evidence="1" id="KW-0479">Metal-binding</keyword>
<dbReference type="InterPro" id="IPR005301">
    <property type="entry name" value="MOB_kinase_act_fam"/>
</dbReference>
<sequence>MMRISSLTKWILYKKLSTQPNIFRHKRNISQSFSYGSSIRKFSITRVYCTIPLHILATGRETDHSVKSDLCQEFDETNGQTEKEISETFFLQLKHRLGLIFEYQEFKLIILKARRKEKDAGTTEDPKLYLEEAALERQLPELDLRMLVDLPPGLDYNEWLASHTLALFDHINLIYGTISEFCTMTGCPDMTGPGLRTYLWFDEKGKKTRVAAPQYIDYVMTFTQRTVSDETIFPTKYGNQELDTSGGIKSFRKIGCTNENPNEFPSSFESIVRKILRLLYHVVAHIYHCHFREVALLGLHAHLNCVFAHLTLLNQRFNLIDPKETEILGDLEAALLGKLTYRDQYYYGLPRLKNERYDLPESHDITWNSFSASHWQSHKPRTFLTLLIILFATVEGADDSFNRQIKRYRFDDFIEWLISVCICFLFDVGRDNCAIAGDSTSSSAPSSQTLAIQETPTTAT</sequence>
<evidence type="ECO:0000256" key="1">
    <source>
        <dbReference type="PIRSR" id="PIRSR605301-1"/>
    </source>
</evidence>
<organism evidence="3 4">
    <name type="scientific">Frieseomelitta varia</name>
    <dbReference type="NCBI Taxonomy" id="561572"/>
    <lineage>
        <taxon>Eukaryota</taxon>
        <taxon>Metazoa</taxon>
        <taxon>Ecdysozoa</taxon>
        <taxon>Arthropoda</taxon>
        <taxon>Hexapoda</taxon>
        <taxon>Insecta</taxon>
        <taxon>Pterygota</taxon>
        <taxon>Neoptera</taxon>
        <taxon>Endopterygota</taxon>
        <taxon>Hymenoptera</taxon>
        <taxon>Apocrita</taxon>
        <taxon>Aculeata</taxon>
        <taxon>Apoidea</taxon>
        <taxon>Anthophila</taxon>
        <taxon>Apidae</taxon>
        <taxon>Frieseomelitta</taxon>
    </lineage>
</organism>
<feature type="binding site" evidence="1">
    <location>
        <position position="285"/>
    </location>
    <ligand>
        <name>Zn(2+)</name>
        <dbReference type="ChEBI" id="CHEBI:29105"/>
    </ligand>
</feature>
<dbReference type="SMART" id="SM01388">
    <property type="entry name" value="Mob1_phocein"/>
    <property type="match status" value="1"/>
</dbReference>
<protein>
    <recommendedName>
        <fullName evidence="5">MOB kinase activator-like 2</fullName>
    </recommendedName>
</protein>
<dbReference type="PANTHER" id="PTHR22599">
    <property type="entry name" value="MPS ONE BINDER KINASE ACTIVATOR-LIKE MOB"/>
    <property type="match status" value="1"/>
</dbReference>
<evidence type="ECO:0000313" key="3">
    <source>
        <dbReference type="EMBL" id="KAF3421828.1"/>
    </source>
</evidence>
<evidence type="ECO:0000313" key="4">
    <source>
        <dbReference type="Proteomes" id="UP000655588"/>
    </source>
</evidence>
<gene>
    <name evidence="3" type="ORF">E2986_13009</name>
</gene>
<keyword evidence="4" id="KW-1185">Reference proteome</keyword>
<dbReference type="SUPFAM" id="SSF101152">
    <property type="entry name" value="Mob1/phocein"/>
    <property type="match status" value="1"/>
</dbReference>
<feature type="binding site" evidence="1">
    <location>
        <position position="187"/>
    </location>
    <ligand>
        <name>Zn(2+)</name>
        <dbReference type="ChEBI" id="CHEBI:29105"/>
    </ligand>
</feature>
<accession>A0A833W5R0</accession>
<proteinExistence type="predicted"/>
<dbReference type="Proteomes" id="UP000655588">
    <property type="component" value="Unassembled WGS sequence"/>
</dbReference>
<evidence type="ECO:0000256" key="2">
    <source>
        <dbReference type="SAM" id="MobiDB-lite"/>
    </source>
</evidence>
<feature type="region of interest" description="Disordered" evidence="2">
    <location>
        <begin position="438"/>
        <end position="460"/>
    </location>
</feature>
<dbReference type="InterPro" id="IPR036703">
    <property type="entry name" value="MOB_kinase_act_sf"/>
</dbReference>
<feature type="binding site" evidence="1">
    <location>
        <position position="290"/>
    </location>
    <ligand>
        <name>Zn(2+)</name>
        <dbReference type="ChEBI" id="CHEBI:29105"/>
    </ligand>
</feature>
<dbReference type="EMBL" id="WNWW01000814">
    <property type="protein sequence ID" value="KAF3421828.1"/>
    <property type="molecule type" value="Genomic_DNA"/>
</dbReference>
<comment type="caution">
    <text evidence="3">The sequence shown here is derived from an EMBL/GenBank/DDBJ whole genome shotgun (WGS) entry which is preliminary data.</text>
</comment>
<feature type="binding site" evidence="1">
    <location>
        <position position="182"/>
    </location>
    <ligand>
        <name>Zn(2+)</name>
        <dbReference type="ChEBI" id="CHEBI:29105"/>
    </ligand>
</feature>